<organism evidence="6 7">
    <name type="scientific">Clitoria ternatea</name>
    <name type="common">Butterfly pea</name>
    <dbReference type="NCBI Taxonomy" id="43366"/>
    <lineage>
        <taxon>Eukaryota</taxon>
        <taxon>Viridiplantae</taxon>
        <taxon>Streptophyta</taxon>
        <taxon>Embryophyta</taxon>
        <taxon>Tracheophyta</taxon>
        <taxon>Spermatophyta</taxon>
        <taxon>Magnoliopsida</taxon>
        <taxon>eudicotyledons</taxon>
        <taxon>Gunneridae</taxon>
        <taxon>Pentapetalae</taxon>
        <taxon>rosids</taxon>
        <taxon>fabids</taxon>
        <taxon>Fabales</taxon>
        <taxon>Fabaceae</taxon>
        <taxon>Papilionoideae</taxon>
        <taxon>50 kb inversion clade</taxon>
        <taxon>NPAAA clade</taxon>
        <taxon>indigoferoid/millettioid clade</taxon>
        <taxon>Phaseoleae</taxon>
        <taxon>Clitoria</taxon>
    </lineage>
</organism>
<name>A0AAN9JU88_CLITE</name>
<dbReference type="Proteomes" id="UP001359559">
    <property type="component" value="Unassembled WGS sequence"/>
</dbReference>
<evidence type="ECO:0008006" key="8">
    <source>
        <dbReference type="Google" id="ProtNLM"/>
    </source>
</evidence>
<dbReference type="SUPFAM" id="SSF54171">
    <property type="entry name" value="DNA-binding domain"/>
    <property type="match status" value="1"/>
</dbReference>
<evidence type="ECO:0000256" key="4">
    <source>
        <dbReference type="ARBA" id="ARBA00023163"/>
    </source>
</evidence>
<proteinExistence type="predicted"/>
<keyword evidence="5" id="KW-0539">Nucleus</keyword>
<evidence type="ECO:0000256" key="3">
    <source>
        <dbReference type="ARBA" id="ARBA00023125"/>
    </source>
</evidence>
<sequence length="114" mass="13859">MQVEHKRGRKQTTTTLWEAPFSFEAPPFCIEEKIDLEKVLRNRASEFPVLERMQNWMVERRQRQKEGSDIYYHHLPTKQKFRTRPEVINFLLHGTSCSKPVSRKKRKRKKMKRC</sequence>
<dbReference type="AlphaFoldDB" id="A0AAN9JU88"/>
<evidence type="ECO:0000256" key="1">
    <source>
        <dbReference type="ARBA" id="ARBA00004123"/>
    </source>
</evidence>
<evidence type="ECO:0000256" key="5">
    <source>
        <dbReference type="ARBA" id="ARBA00023242"/>
    </source>
</evidence>
<dbReference type="GO" id="GO:0005634">
    <property type="term" value="C:nucleus"/>
    <property type="evidence" value="ECO:0007669"/>
    <property type="project" value="UniProtKB-SubCell"/>
</dbReference>
<keyword evidence="4" id="KW-0804">Transcription</keyword>
<evidence type="ECO:0000256" key="2">
    <source>
        <dbReference type="ARBA" id="ARBA00023015"/>
    </source>
</evidence>
<reference evidence="6 7" key="1">
    <citation type="submission" date="2024-01" db="EMBL/GenBank/DDBJ databases">
        <title>The genomes of 5 underutilized Papilionoideae crops provide insights into root nodulation and disease resistance.</title>
        <authorList>
            <person name="Yuan L."/>
        </authorList>
    </citation>
    <scope>NUCLEOTIDE SEQUENCE [LARGE SCALE GENOMIC DNA]</scope>
    <source>
        <strain evidence="6">LY-2023</strain>
        <tissue evidence="6">Leaf</tissue>
    </source>
</reference>
<dbReference type="Gene3D" id="3.30.890.10">
    <property type="entry name" value="Methyl-cpg-binding Protein 2, Chain A"/>
    <property type="match status" value="1"/>
</dbReference>
<accession>A0AAN9JU88</accession>
<dbReference type="InterPro" id="IPR016177">
    <property type="entry name" value="DNA-bd_dom_sf"/>
</dbReference>
<keyword evidence="3" id="KW-0238">DNA-binding</keyword>
<evidence type="ECO:0000313" key="7">
    <source>
        <dbReference type="Proteomes" id="UP001359559"/>
    </source>
</evidence>
<keyword evidence="7" id="KW-1185">Reference proteome</keyword>
<gene>
    <name evidence="6" type="ORF">RJT34_15046</name>
</gene>
<dbReference type="EMBL" id="JAYKXN010000003">
    <property type="protein sequence ID" value="KAK7304042.1"/>
    <property type="molecule type" value="Genomic_DNA"/>
</dbReference>
<keyword evidence="2" id="KW-0805">Transcription regulation</keyword>
<protein>
    <recommendedName>
        <fullName evidence="8">MBD domain-containing protein</fullName>
    </recommendedName>
</protein>
<evidence type="ECO:0000313" key="6">
    <source>
        <dbReference type="EMBL" id="KAK7304042.1"/>
    </source>
</evidence>
<comment type="subcellular location">
    <subcellularLocation>
        <location evidence="1">Nucleus</location>
    </subcellularLocation>
</comment>
<dbReference type="GO" id="GO:0003677">
    <property type="term" value="F:DNA binding"/>
    <property type="evidence" value="ECO:0007669"/>
    <property type="project" value="UniProtKB-KW"/>
</dbReference>
<comment type="caution">
    <text evidence="6">The sequence shown here is derived from an EMBL/GenBank/DDBJ whole genome shotgun (WGS) entry which is preliminary data.</text>
</comment>